<dbReference type="STRING" id="1494590.ATN84_02135"/>
<keyword evidence="4 7" id="KW-0812">Transmembrane</keyword>
<proteinExistence type="inferred from homology"/>
<keyword evidence="6 7" id="KW-0472">Membrane</keyword>
<dbReference type="Pfam" id="PF07681">
    <property type="entry name" value="DoxX"/>
    <property type="match status" value="1"/>
</dbReference>
<reference evidence="8 9" key="1">
    <citation type="submission" date="2015-11" db="EMBL/GenBank/DDBJ databases">
        <title>Draft genome sequence of Paramesorhizobium deserti A-3-E, a strain highly resistant to diverse beta-lactam antibiotics.</title>
        <authorList>
            <person name="Lv R."/>
            <person name="Yang X."/>
            <person name="Fang N."/>
            <person name="Guo J."/>
            <person name="Luo X."/>
            <person name="Peng F."/>
            <person name="Yang R."/>
            <person name="Cui Y."/>
            <person name="Fang C."/>
            <person name="Song Y."/>
        </authorList>
    </citation>
    <scope>NUCLEOTIDE SEQUENCE [LARGE SCALE GENOMIC DNA]</scope>
    <source>
        <strain evidence="8 9">A-3-E</strain>
    </source>
</reference>
<comment type="similarity">
    <text evidence="2">Belongs to the DoxX family.</text>
</comment>
<dbReference type="PANTHER" id="PTHR33452">
    <property type="entry name" value="OXIDOREDUCTASE CATD-RELATED"/>
    <property type="match status" value="1"/>
</dbReference>
<evidence type="ECO:0000256" key="6">
    <source>
        <dbReference type="ARBA" id="ARBA00023136"/>
    </source>
</evidence>
<evidence type="ECO:0008006" key="10">
    <source>
        <dbReference type="Google" id="ProtNLM"/>
    </source>
</evidence>
<feature type="transmembrane region" description="Helical" evidence="7">
    <location>
        <begin position="81"/>
        <end position="102"/>
    </location>
</feature>
<dbReference type="AlphaFoldDB" id="A0A135HZL9"/>
<dbReference type="RefSeq" id="WP_068879881.1">
    <property type="nucleotide sequence ID" value="NZ_LNTU01000001.1"/>
</dbReference>
<dbReference type="GO" id="GO:0005886">
    <property type="term" value="C:plasma membrane"/>
    <property type="evidence" value="ECO:0007669"/>
    <property type="project" value="UniProtKB-SubCell"/>
</dbReference>
<evidence type="ECO:0000256" key="3">
    <source>
        <dbReference type="ARBA" id="ARBA00022475"/>
    </source>
</evidence>
<keyword evidence="3" id="KW-1003">Cell membrane</keyword>
<dbReference type="Proteomes" id="UP000070107">
    <property type="component" value="Unassembled WGS sequence"/>
</dbReference>
<evidence type="ECO:0000313" key="8">
    <source>
        <dbReference type="EMBL" id="KXF78613.1"/>
    </source>
</evidence>
<comment type="caution">
    <text evidence="8">The sequence shown here is derived from an EMBL/GenBank/DDBJ whole genome shotgun (WGS) entry which is preliminary data.</text>
</comment>
<organism evidence="8 9">
    <name type="scientific">Paramesorhizobium deserti</name>
    <dbReference type="NCBI Taxonomy" id="1494590"/>
    <lineage>
        <taxon>Bacteria</taxon>
        <taxon>Pseudomonadati</taxon>
        <taxon>Pseudomonadota</taxon>
        <taxon>Alphaproteobacteria</taxon>
        <taxon>Hyphomicrobiales</taxon>
        <taxon>Phyllobacteriaceae</taxon>
        <taxon>Paramesorhizobium</taxon>
    </lineage>
</organism>
<evidence type="ECO:0000256" key="7">
    <source>
        <dbReference type="SAM" id="Phobius"/>
    </source>
</evidence>
<keyword evidence="5 7" id="KW-1133">Transmembrane helix</keyword>
<keyword evidence="9" id="KW-1185">Reference proteome</keyword>
<evidence type="ECO:0000256" key="5">
    <source>
        <dbReference type="ARBA" id="ARBA00022989"/>
    </source>
</evidence>
<dbReference type="EMBL" id="LNTU01000001">
    <property type="protein sequence ID" value="KXF78613.1"/>
    <property type="molecule type" value="Genomic_DNA"/>
</dbReference>
<protein>
    <recommendedName>
        <fullName evidence="10">DoxX family protein</fullName>
    </recommendedName>
</protein>
<evidence type="ECO:0000256" key="4">
    <source>
        <dbReference type="ARBA" id="ARBA00022692"/>
    </source>
</evidence>
<dbReference type="InterPro" id="IPR051907">
    <property type="entry name" value="DoxX-like_oxidoreductase"/>
</dbReference>
<name>A0A135HZL9_9HYPH</name>
<gene>
    <name evidence="8" type="ORF">ATN84_02135</name>
</gene>
<feature type="transmembrane region" description="Helical" evidence="7">
    <location>
        <begin position="52"/>
        <end position="75"/>
    </location>
</feature>
<evidence type="ECO:0000313" key="9">
    <source>
        <dbReference type="Proteomes" id="UP000070107"/>
    </source>
</evidence>
<sequence length="138" mass="13949">MSATAYSSNAYASNPYGNLIGRILLSSLFIPAGFSKLTAIGGTAGYFGSMGLPAPTVVAVLVGLLELFGGLAVLVGFKTRIAAIALGLFSIASALIAHTNFADMMQMINFQKNIAIAGGFFVLAAAGAGALSIDAKRG</sequence>
<comment type="subcellular location">
    <subcellularLocation>
        <location evidence="1">Cell membrane</location>
        <topology evidence="1">Multi-pass membrane protein</topology>
    </subcellularLocation>
</comment>
<evidence type="ECO:0000256" key="1">
    <source>
        <dbReference type="ARBA" id="ARBA00004651"/>
    </source>
</evidence>
<feature type="transmembrane region" description="Helical" evidence="7">
    <location>
        <begin position="114"/>
        <end position="133"/>
    </location>
</feature>
<dbReference type="InterPro" id="IPR032808">
    <property type="entry name" value="DoxX"/>
</dbReference>
<dbReference type="OrthoDB" id="9810206at2"/>
<evidence type="ECO:0000256" key="2">
    <source>
        <dbReference type="ARBA" id="ARBA00006679"/>
    </source>
</evidence>
<feature type="transmembrane region" description="Helical" evidence="7">
    <location>
        <begin position="20"/>
        <end position="40"/>
    </location>
</feature>
<dbReference type="PANTHER" id="PTHR33452:SF1">
    <property type="entry name" value="INNER MEMBRANE PROTEIN YPHA-RELATED"/>
    <property type="match status" value="1"/>
</dbReference>
<accession>A0A135HZL9</accession>